<dbReference type="OMA" id="CPICNWR"/>
<dbReference type="PANTHER" id="PTHR28139">
    <property type="entry name" value="UPF0768 PROTEIN YBL029C-A"/>
    <property type="match status" value="1"/>
</dbReference>
<keyword evidence="3" id="KW-1185">Reference proteome</keyword>
<dbReference type="STRING" id="1071383.J7S8F9"/>
<evidence type="ECO:0008006" key="4">
    <source>
        <dbReference type="Google" id="ProtNLM"/>
    </source>
</evidence>
<evidence type="ECO:0000313" key="2">
    <source>
        <dbReference type="EMBL" id="CCK71509.1"/>
    </source>
</evidence>
<dbReference type="Proteomes" id="UP000006310">
    <property type="component" value="Chromosome 8"/>
</dbReference>
<evidence type="ECO:0000256" key="1">
    <source>
        <dbReference type="SAM" id="MobiDB-lite"/>
    </source>
</evidence>
<reference evidence="3" key="2">
    <citation type="submission" date="2012-08" db="EMBL/GenBank/DDBJ databases">
        <title>Genome sequence of Kazachstania naganishii.</title>
        <authorList>
            <person name="Gordon J.L."/>
            <person name="Armisen D."/>
            <person name="Proux-Wera E."/>
            <person name="OhEigeartaigh S.S."/>
            <person name="Byrne K.P."/>
            <person name="Wolfe K.H."/>
        </authorList>
    </citation>
    <scope>NUCLEOTIDE SEQUENCE [LARGE SCALE GENOMIC DNA]</scope>
    <source>
        <strain evidence="3">ATCC MYA-139 / BCRC 22969 / CBS 8797 / CCRC 22969 / KCTC 17520 / NBRC 10181 / NCYC 3082</strain>
    </source>
</reference>
<dbReference type="AlphaFoldDB" id="J7S8F9"/>
<sequence length="106" mass="12661">MFLFIPLICGAQNFDSNYDSNPAHQGLYCPKCHNFSVAPIKRKEFFTFWYIPIIPLYWGKQLRCNICNWRQDFKNEEELNRVVNEQKNFHNGNNNTSINADSYYQK</sequence>
<dbReference type="eggNOG" id="ENOG502S3KC">
    <property type="taxonomic scope" value="Eukaryota"/>
</dbReference>
<dbReference type="OrthoDB" id="5545479at2759"/>
<dbReference type="RefSeq" id="XP_022465754.1">
    <property type="nucleotide sequence ID" value="XM_022609349.1"/>
</dbReference>
<organism evidence="2 3">
    <name type="scientific">Huiozyma naganishii (strain ATCC MYA-139 / BCRC 22969 / CBS 8797 / KCTC 17520 / NBRC 10181 / NCYC 3082 / Yp74L-3)</name>
    <name type="common">Yeast</name>
    <name type="synonym">Kazachstania naganishii</name>
    <dbReference type="NCBI Taxonomy" id="1071383"/>
    <lineage>
        <taxon>Eukaryota</taxon>
        <taxon>Fungi</taxon>
        <taxon>Dikarya</taxon>
        <taxon>Ascomycota</taxon>
        <taxon>Saccharomycotina</taxon>
        <taxon>Saccharomycetes</taxon>
        <taxon>Saccharomycetales</taxon>
        <taxon>Saccharomycetaceae</taxon>
        <taxon>Huiozyma</taxon>
    </lineage>
</organism>
<accession>J7S8F9</accession>
<dbReference type="KEGG" id="kng:KNAG_0H00940"/>
<protein>
    <recommendedName>
        <fullName evidence="4">Zinc-ribbon 15 domain-containing protein</fullName>
    </recommendedName>
</protein>
<gene>
    <name evidence="2" type="primary">KNAG0H00940</name>
    <name evidence="2" type="ordered locus">KNAG_0H00940</name>
</gene>
<dbReference type="PANTHER" id="PTHR28139:SF1">
    <property type="entry name" value="UPF0768 PROTEIN YBL029C-A"/>
    <property type="match status" value="1"/>
</dbReference>
<proteinExistence type="predicted"/>
<evidence type="ECO:0000313" key="3">
    <source>
        <dbReference type="Proteomes" id="UP000006310"/>
    </source>
</evidence>
<dbReference type="EMBL" id="HE978321">
    <property type="protein sequence ID" value="CCK71509.1"/>
    <property type="molecule type" value="Genomic_DNA"/>
</dbReference>
<name>J7S8F9_HUIN7</name>
<dbReference type="HOGENOM" id="CLU_115926_1_0_1"/>
<dbReference type="GeneID" id="34527241"/>
<feature type="region of interest" description="Disordered" evidence="1">
    <location>
        <begin position="86"/>
        <end position="106"/>
    </location>
</feature>
<reference evidence="2 3" key="1">
    <citation type="journal article" date="2011" name="Proc. Natl. Acad. Sci. U.S.A.">
        <title>Evolutionary erosion of yeast sex chromosomes by mating-type switching accidents.</title>
        <authorList>
            <person name="Gordon J.L."/>
            <person name="Armisen D."/>
            <person name="Proux-Wera E."/>
            <person name="Oheigeartaigh S.S."/>
            <person name="Byrne K.P."/>
            <person name="Wolfe K.H."/>
        </authorList>
    </citation>
    <scope>NUCLEOTIDE SEQUENCE [LARGE SCALE GENOMIC DNA]</scope>
    <source>
        <strain evidence="3">ATCC MYA-139 / BCRC 22969 / CBS 8797 / CCRC 22969 / KCTC 17520 / NBRC 10181 / NCYC 3082</strain>
    </source>
</reference>